<evidence type="ECO:0000256" key="8">
    <source>
        <dbReference type="ARBA" id="ARBA00022842"/>
    </source>
</evidence>
<dbReference type="OrthoDB" id="10254721at2759"/>
<keyword evidence="8" id="KW-0460">Magnesium</keyword>
<evidence type="ECO:0000256" key="7">
    <source>
        <dbReference type="ARBA" id="ARBA00022840"/>
    </source>
</evidence>
<sequence>MSHRTKLPILSAPLPSPSSRLSSLPPDVSLPHASSLLASSPHLSLTRRSRQLPTGVFSYVDPLPLSFPYAFTEAQIAAADASLAGKSDSEVASGRIEALLRPYAPHRQHLHPLSDATAPLEAYLPPGRTESSFPSARLLALSAAALELLPLDVGDAHAWIAAQQGKQEAWSSGPKAHLPGKGEEEAEARKRYLLSDVLAGRAVGASFEQAEGDKGYAPFANAYAGGVRGDPKRTPLRPPTFAPQARNRTDLFFHLLRCFVRAGGNNRHQFGQWAGQLGDGRAITLCTFLLMAALHIPTSRALALISLPELPVQRERRETAGVCTRFARSWIRIGSFQLQSARGNYAAVLSLAQWTARIGYEWDLGDGQPFVRRLLDEAARRIARTTGMWQVAGFLHGVMNTDNISPLGLTIDYGPYGFMDLTDRNASSNKSDGEGRYTYRLQPSAALFAMEHLLFSLSPLVALEGKLCRALAASDLDALSSNELEQLSDEGEELAREPLKQLFMGTLREQVNVGWRARLGLTHAVEGEYEALFDPLLDVLEDVDFATSLRALCDFPPLLAEKQREEAVQLFTREWLDIEALPHYLRAEKTRVVQDWLAKYAERLSSEARPGDVVSEEMK</sequence>
<evidence type="ECO:0000313" key="11">
    <source>
        <dbReference type="EMBL" id="PWN94502.1"/>
    </source>
</evidence>
<dbReference type="GO" id="GO:0005524">
    <property type="term" value="F:ATP binding"/>
    <property type="evidence" value="ECO:0007669"/>
    <property type="project" value="UniProtKB-KW"/>
</dbReference>
<evidence type="ECO:0000256" key="6">
    <source>
        <dbReference type="ARBA" id="ARBA00022741"/>
    </source>
</evidence>
<dbReference type="PANTHER" id="PTHR32057">
    <property type="entry name" value="PROTEIN ADENYLYLTRANSFERASE SELO, MITOCHONDRIAL"/>
    <property type="match status" value="1"/>
</dbReference>
<evidence type="ECO:0000256" key="2">
    <source>
        <dbReference type="ARBA" id="ARBA00009747"/>
    </source>
</evidence>
<gene>
    <name evidence="11" type="ORF">FA09DRAFT_302959</name>
</gene>
<evidence type="ECO:0000256" key="10">
    <source>
        <dbReference type="SAM" id="MobiDB-lite"/>
    </source>
</evidence>
<feature type="compositionally biased region" description="Low complexity" evidence="10">
    <location>
        <begin position="7"/>
        <end position="25"/>
    </location>
</feature>
<evidence type="ECO:0000256" key="9">
    <source>
        <dbReference type="ARBA" id="ARBA00031547"/>
    </source>
</evidence>
<accession>A0A316YZD6</accession>
<keyword evidence="7" id="KW-0067">ATP-binding</keyword>
<evidence type="ECO:0000256" key="3">
    <source>
        <dbReference type="ARBA" id="ARBA00022679"/>
    </source>
</evidence>
<protein>
    <recommendedName>
        <fullName evidence="9">Selenoprotein O</fullName>
    </recommendedName>
</protein>
<keyword evidence="5" id="KW-0479">Metal-binding</keyword>
<evidence type="ECO:0000256" key="5">
    <source>
        <dbReference type="ARBA" id="ARBA00022723"/>
    </source>
</evidence>
<dbReference type="STRING" id="58919.A0A316YZD6"/>
<keyword evidence="12" id="KW-1185">Reference proteome</keyword>
<dbReference type="AlphaFoldDB" id="A0A316YZD6"/>
<reference evidence="11 12" key="1">
    <citation type="journal article" date="2018" name="Mol. Biol. Evol.">
        <title>Broad Genomic Sampling Reveals a Smut Pathogenic Ancestry of the Fungal Clade Ustilaginomycotina.</title>
        <authorList>
            <person name="Kijpornyongpan T."/>
            <person name="Mondo S.J."/>
            <person name="Barry K."/>
            <person name="Sandor L."/>
            <person name="Lee J."/>
            <person name="Lipzen A."/>
            <person name="Pangilinan J."/>
            <person name="LaButti K."/>
            <person name="Hainaut M."/>
            <person name="Henrissat B."/>
            <person name="Grigoriev I.V."/>
            <person name="Spatafora J.W."/>
            <person name="Aime M.C."/>
        </authorList>
    </citation>
    <scope>NUCLEOTIDE SEQUENCE [LARGE SCALE GENOMIC DNA]</scope>
    <source>
        <strain evidence="11 12">MCA 4186</strain>
    </source>
</reference>
<dbReference type="GO" id="GO:0070733">
    <property type="term" value="F:AMPylase activity"/>
    <property type="evidence" value="ECO:0007669"/>
    <property type="project" value="TreeGrafter"/>
</dbReference>
<proteinExistence type="inferred from homology"/>
<comment type="similarity">
    <text evidence="2">Belongs to the SELO family.</text>
</comment>
<keyword evidence="6" id="KW-0547">Nucleotide-binding</keyword>
<name>A0A316YZD6_9BASI</name>
<dbReference type="InterPro" id="IPR003846">
    <property type="entry name" value="SelO"/>
</dbReference>
<evidence type="ECO:0000256" key="4">
    <source>
        <dbReference type="ARBA" id="ARBA00022695"/>
    </source>
</evidence>
<keyword evidence="4" id="KW-0548">Nucleotidyltransferase</keyword>
<evidence type="ECO:0000313" key="12">
    <source>
        <dbReference type="Proteomes" id="UP000245946"/>
    </source>
</evidence>
<organism evidence="11 12">
    <name type="scientific">Tilletiopsis washingtonensis</name>
    <dbReference type="NCBI Taxonomy" id="58919"/>
    <lineage>
        <taxon>Eukaryota</taxon>
        <taxon>Fungi</taxon>
        <taxon>Dikarya</taxon>
        <taxon>Basidiomycota</taxon>
        <taxon>Ustilaginomycotina</taxon>
        <taxon>Exobasidiomycetes</taxon>
        <taxon>Entylomatales</taxon>
        <taxon>Entylomatales incertae sedis</taxon>
        <taxon>Tilletiopsis</taxon>
    </lineage>
</organism>
<dbReference type="RefSeq" id="XP_025594781.1">
    <property type="nucleotide sequence ID" value="XM_025740422.1"/>
</dbReference>
<dbReference type="Proteomes" id="UP000245946">
    <property type="component" value="Unassembled WGS sequence"/>
</dbReference>
<evidence type="ECO:0000256" key="1">
    <source>
        <dbReference type="ARBA" id="ARBA00001946"/>
    </source>
</evidence>
<feature type="non-terminal residue" evidence="11">
    <location>
        <position position="619"/>
    </location>
</feature>
<dbReference type="GeneID" id="37267968"/>
<comment type="cofactor">
    <cofactor evidence="1">
        <name>Mg(2+)</name>
        <dbReference type="ChEBI" id="CHEBI:18420"/>
    </cofactor>
</comment>
<dbReference type="Pfam" id="PF02696">
    <property type="entry name" value="SelO"/>
    <property type="match status" value="1"/>
</dbReference>
<dbReference type="GO" id="GO:0046872">
    <property type="term" value="F:metal ion binding"/>
    <property type="evidence" value="ECO:0007669"/>
    <property type="project" value="UniProtKB-KW"/>
</dbReference>
<keyword evidence="3" id="KW-0808">Transferase</keyword>
<dbReference type="EMBL" id="KZ819312">
    <property type="protein sequence ID" value="PWN94502.1"/>
    <property type="molecule type" value="Genomic_DNA"/>
</dbReference>
<dbReference type="PANTHER" id="PTHR32057:SF14">
    <property type="entry name" value="PROTEIN ADENYLYLTRANSFERASE SELO, MITOCHONDRIAL"/>
    <property type="match status" value="1"/>
</dbReference>
<feature type="region of interest" description="Disordered" evidence="10">
    <location>
        <begin position="1"/>
        <end position="25"/>
    </location>
</feature>